<keyword evidence="4" id="KW-0997">Cell inner membrane</keyword>
<feature type="transmembrane region" description="Helical" evidence="9">
    <location>
        <begin position="130"/>
        <end position="150"/>
    </location>
</feature>
<gene>
    <name evidence="11" type="ORF">RCZ01_18730</name>
</gene>
<dbReference type="Pfam" id="PF04290">
    <property type="entry name" value="DctQ"/>
    <property type="match status" value="1"/>
</dbReference>
<comment type="similarity">
    <text evidence="8">Belongs to the TRAP transporter small permease family.</text>
</comment>
<dbReference type="GO" id="GO:0005886">
    <property type="term" value="C:plasma membrane"/>
    <property type="evidence" value="ECO:0007669"/>
    <property type="project" value="UniProtKB-SubCell"/>
</dbReference>
<keyword evidence="5 9" id="KW-0812">Transmembrane</keyword>
<evidence type="ECO:0000256" key="3">
    <source>
        <dbReference type="ARBA" id="ARBA00022475"/>
    </source>
</evidence>
<keyword evidence="2" id="KW-0813">Transport</keyword>
<comment type="subcellular location">
    <subcellularLocation>
        <location evidence="1">Cell inner membrane</location>
        <topology evidence="1">Multi-pass membrane protein</topology>
    </subcellularLocation>
</comment>
<proteinExistence type="inferred from homology"/>
<keyword evidence="6 9" id="KW-1133">Transmembrane helix</keyword>
<evidence type="ECO:0000256" key="6">
    <source>
        <dbReference type="ARBA" id="ARBA00022989"/>
    </source>
</evidence>
<evidence type="ECO:0000256" key="4">
    <source>
        <dbReference type="ARBA" id="ARBA00022519"/>
    </source>
</evidence>
<evidence type="ECO:0000256" key="5">
    <source>
        <dbReference type="ARBA" id="ARBA00022692"/>
    </source>
</evidence>
<reference evidence="12" key="1">
    <citation type="journal article" date="2020" name="Int. J. Syst. Evol. Microbiol.">
        <title>Capnocytophaga felis sp. nov. isolated from the feline oral cavity.</title>
        <authorList>
            <person name="Suzuki M."/>
            <person name="Umeda K."/>
            <person name="Kimura M."/>
            <person name="Imaoka K."/>
            <person name="Morikawa S."/>
            <person name="Maeda K."/>
        </authorList>
    </citation>
    <scope>NUCLEOTIDE SEQUENCE [LARGE SCALE GENOMIC DNA]</scope>
    <source>
        <strain evidence="12">KC07070</strain>
    </source>
</reference>
<dbReference type="PANTHER" id="PTHR35011:SF2">
    <property type="entry name" value="2,3-DIKETO-L-GULONATE TRAP TRANSPORTER SMALL PERMEASE PROTEIN YIAM"/>
    <property type="match status" value="1"/>
</dbReference>
<name>A0A5M4BAE5_9FLAO</name>
<dbReference type="InterPro" id="IPR007387">
    <property type="entry name" value="TRAP_DctQ"/>
</dbReference>
<evidence type="ECO:0000256" key="9">
    <source>
        <dbReference type="SAM" id="Phobius"/>
    </source>
</evidence>
<keyword evidence="12" id="KW-1185">Reference proteome</keyword>
<evidence type="ECO:0000256" key="8">
    <source>
        <dbReference type="ARBA" id="ARBA00038436"/>
    </source>
</evidence>
<dbReference type="Proteomes" id="UP000398217">
    <property type="component" value="Unassembled WGS sequence"/>
</dbReference>
<evidence type="ECO:0000313" key="11">
    <source>
        <dbReference type="EMBL" id="GET46571.1"/>
    </source>
</evidence>
<keyword evidence="3" id="KW-1003">Cell membrane</keyword>
<evidence type="ECO:0000256" key="2">
    <source>
        <dbReference type="ARBA" id="ARBA00022448"/>
    </source>
</evidence>
<feature type="transmembrane region" description="Helical" evidence="9">
    <location>
        <begin position="12"/>
        <end position="34"/>
    </location>
</feature>
<dbReference type="InterPro" id="IPR055348">
    <property type="entry name" value="DctQ"/>
</dbReference>
<keyword evidence="7 9" id="KW-0472">Membrane</keyword>
<sequence>MIMEKLYKTINHFLEILLVFLFVVLVADVLWQVFSRYSVGKSQAFTEELARYLLVWLAILGTAYVRSYKGEMAIDYFFNKLSDTKKRVMNFLIEITILLFALIIMVVGGSNLMYITLKLGQVSATLNIPIGYIYSVVPLSGLIIIFYCVYHLRSLYKEGKQENLKSF</sequence>
<accession>A0A5M4BAE5</accession>
<protein>
    <submittedName>
        <fullName evidence="11">C4-dicarboxylate ABC transporter permease</fullName>
    </submittedName>
</protein>
<feature type="transmembrane region" description="Helical" evidence="9">
    <location>
        <begin position="88"/>
        <end position="110"/>
    </location>
</feature>
<dbReference type="PANTHER" id="PTHR35011">
    <property type="entry name" value="2,3-DIKETO-L-GULONATE TRAP TRANSPORTER SMALL PERMEASE PROTEIN YIAM"/>
    <property type="match status" value="1"/>
</dbReference>
<evidence type="ECO:0000256" key="1">
    <source>
        <dbReference type="ARBA" id="ARBA00004429"/>
    </source>
</evidence>
<dbReference type="EMBL" id="BLBC01000012">
    <property type="protein sequence ID" value="GET46571.1"/>
    <property type="molecule type" value="Genomic_DNA"/>
</dbReference>
<evidence type="ECO:0000259" key="10">
    <source>
        <dbReference type="Pfam" id="PF04290"/>
    </source>
</evidence>
<comment type="caution">
    <text evidence="11">The sequence shown here is derived from an EMBL/GenBank/DDBJ whole genome shotgun (WGS) entry which is preliminary data.</text>
</comment>
<dbReference type="GO" id="GO:0015740">
    <property type="term" value="P:C4-dicarboxylate transport"/>
    <property type="evidence" value="ECO:0007669"/>
    <property type="project" value="TreeGrafter"/>
</dbReference>
<organism evidence="11 12">
    <name type="scientific">Capnocytophaga felis</name>
    <dbReference type="NCBI Taxonomy" id="2267611"/>
    <lineage>
        <taxon>Bacteria</taxon>
        <taxon>Pseudomonadati</taxon>
        <taxon>Bacteroidota</taxon>
        <taxon>Flavobacteriia</taxon>
        <taxon>Flavobacteriales</taxon>
        <taxon>Flavobacteriaceae</taxon>
        <taxon>Capnocytophaga</taxon>
    </lineage>
</organism>
<evidence type="ECO:0000256" key="7">
    <source>
        <dbReference type="ARBA" id="ARBA00023136"/>
    </source>
</evidence>
<evidence type="ECO:0000313" key="12">
    <source>
        <dbReference type="Proteomes" id="UP000398217"/>
    </source>
</evidence>
<dbReference type="GO" id="GO:0022857">
    <property type="term" value="F:transmembrane transporter activity"/>
    <property type="evidence" value="ECO:0007669"/>
    <property type="project" value="TreeGrafter"/>
</dbReference>
<dbReference type="AlphaFoldDB" id="A0A5M4BAE5"/>
<feature type="transmembrane region" description="Helical" evidence="9">
    <location>
        <begin position="49"/>
        <end position="67"/>
    </location>
</feature>
<feature type="domain" description="Tripartite ATP-independent periplasmic transporters DctQ component" evidence="10">
    <location>
        <begin position="28"/>
        <end position="155"/>
    </location>
</feature>